<organism evidence="1 2">
    <name type="scientific">Alienimonas californiensis</name>
    <dbReference type="NCBI Taxonomy" id="2527989"/>
    <lineage>
        <taxon>Bacteria</taxon>
        <taxon>Pseudomonadati</taxon>
        <taxon>Planctomycetota</taxon>
        <taxon>Planctomycetia</taxon>
        <taxon>Planctomycetales</taxon>
        <taxon>Planctomycetaceae</taxon>
        <taxon>Alienimonas</taxon>
    </lineage>
</organism>
<evidence type="ECO:0000313" key="2">
    <source>
        <dbReference type="Proteomes" id="UP000318741"/>
    </source>
</evidence>
<sequence>MAIRSNHYDAAFEQYLRSLRVPYVAVDEQRRALAADASLKSFDFIVARPAGEAGDAPRGSWLVDVKGRRFPTGGPGGGRWENWVTAEDVECLLKWETVFGGGSRAVLAFAYDLATGETAGCEDPFEWGGRRYAFFAVTAADYATAMTCRSESWATVNLPRADFARLRVPFAELL</sequence>
<accession>A0A517PDN8</accession>
<dbReference type="InterPro" id="IPR049797">
    <property type="entry name" value="HYExAFE"/>
</dbReference>
<gene>
    <name evidence="1" type="ORF">CA12_36290</name>
</gene>
<proteinExistence type="predicted"/>
<dbReference type="KEGG" id="acaf:CA12_36290"/>
<name>A0A517PDN8_9PLAN</name>
<reference evidence="1 2" key="1">
    <citation type="submission" date="2019-02" db="EMBL/GenBank/DDBJ databases">
        <title>Deep-cultivation of Planctomycetes and their phenomic and genomic characterization uncovers novel biology.</title>
        <authorList>
            <person name="Wiegand S."/>
            <person name="Jogler M."/>
            <person name="Boedeker C."/>
            <person name="Pinto D."/>
            <person name="Vollmers J."/>
            <person name="Rivas-Marin E."/>
            <person name="Kohn T."/>
            <person name="Peeters S.H."/>
            <person name="Heuer A."/>
            <person name="Rast P."/>
            <person name="Oberbeckmann S."/>
            <person name="Bunk B."/>
            <person name="Jeske O."/>
            <person name="Meyerdierks A."/>
            <person name="Storesund J.E."/>
            <person name="Kallscheuer N."/>
            <person name="Luecker S."/>
            <person name="Lage O.M."/>
            <person name="Pohl T."/>
            <person name="Merkel B.J."/>
            <person name="Hornburger P."/>
            <person name="Mueller R.-W."/>
            <person name="Bruemmer F."/>
            <person name="Labrenz M."/>
            <person name="Spormann A.M."/>
            <person name="Op den Camp H."/>
            <person name="Overmann J."/>
            <person name="Amann R."/>
            <person name="Jetten M.S.M."/>
            <person name="Mascher T."/>
            <person name="Medema M.H."/>
            <person name="Devos D.P."/>
            <person name="Kaster A.-K."/>
            <person name="Ovreas L."/>
            <person name="Rohde M."/>
            <person name="Galperin M.Y."/>
            <person name="Jogler C."/>
        </authorList>
    </citation>
    <scope>NUCLEOTIDE SEQUENCE [LARGE SCALE GENOMIC DNA]</scope>
    <source>
        <strain evidence="1 2">CA12</strain>
    </source>
</reference>
<dbReference type="NCBIfam" id="NF038001">
    <property type="entry name" value="HYExAFE"/>
    <property type="match status" value="1"/>
</dbReference>
<dbReference type="EMBL" id="CP036265">
    <property type="protein sequence ID" value="QDT17503.1"/>
    <property type="molecule type" value="Genomic_DNA"/>
</dbReference>
<evidence type="ECO:0000313" key="1">
    <source>
        <dbReference type="EMBL" id="QDT17503.1"/>
    </source>
</evidence>
<dbReference type="RefSeq" id="WP_145360368.1">
    <property type="nucleotide sequence ID" value="NZ_CP036265.1"/>
</dbReference>
<keyword evidence="2" id="KW-1185">Reference proteome</keyword>
<dbReference type="OrthoDB" id="272676at2"/>
<protein>
    <submittedName>
        <fullName evidence="1">Uncharacterized protein</fullName>
    </submittedName>
</protein>
<dbReference type="Proteomes" id="UP000318741">
    <property type="component" value="Chromosome"/>
</dbReference>
<dbReference type="AlphaFoldDB" id="A0A517PDN8"/>